<evidence type="ECO:0000256" key="2">
    <source>
        <dbReference type="ARBA" id="ARBA00023027"/>
    </source>
</evidence>
<keyword evidence="6" id="KW-1185">Reference proteome</keyword>
<dbReference type="Gene3D" id="3.40.50.720">
    <property type="entry name" value="NAD(P)-binding Rossmann-like Domain"/>
    <property type="match status" value="1"/>
</dbReference>
<dbReference type="SUPFAM" id="SSF48179">
    <property type="entry name" value="6-phosphogluconate dehydrogenase C-terminal domain-like"/>
    <property type="match status" value="1"/>
</dbReference>
<dbReference type="Pfam" id="PF01232">
    <property type="entry name" value="Mannitol_dh"/>
    <property type="match status" value="1"/>
</dbReference>
<evidence type="ECO:0000313" key="6">
    <source>
        <dbReference type="Proteomes" id="UP000595460"/>
    </source>
</evidence>
<dbReference type="InterPro" id="IPR013118">
    <property type="entry name" value="Mannitol_DH_C"/>
</dbReference>
<keyword evidence="1" id="KW-0560">Oxidoreductase</keyword>
<evidence type="ECO:0000256" key="1">
    <source>
        <dbReference type="ARBA" id="ARBA00023002"/>
    </source>
</evidence>
<dbReference type="InterPro" id="IPR013328">
    <property type="entry name" value="6PGD_dom2"/>
</dbReference>
<dbReference type="InterPro" id="IPR013131">
    <property type="entry name" value="Mannitol_DH_N"/>
</dbReference>
<dbReference type="InterPro" id="IPR036291">
    <property type="entry name" value="NAD(P)-bd_dom_sf"/>
</dbReference>
<dbReference type="InterPro" id="IPR050988">
    <property type="entry name" value="Mannitol_DH/Oxidoreductase"/>
</dbReference>
<dbReference type="PRINTS" id="PR00084">
    <property type="entry name" value="MTLDHDRGNASE"/>
</dbReference>
<reference evidence="5 6" key="1">
    <citation type="submission" date="2021-01" db="EMBL/GenBank/DDBJ databases">
        <title>Genome seq and assembly of Devosia sp. G19.</title>
        <authorList>
            <person name="Chhetri G."/>
        </authorList>
    </citation>
    <scope>NUCLEOTIDE SEQUENCE [LARGE SCALE GENOMIC DNA]</scope>
    <source>
        <strain evidence="5 6">G19</strain>
    </source>
</reference>
<dbReference type="PANTHER" id="PTHR43362">
    <property type="entry name" value="MANNITOL DEHYDROGENASE DSF1-RELATED"/>
    <property type="match status" value="1"/>
</dbReference>
<feature type="domain" description="Mannitol dehydrogenase N-terminal" evidence="3">
    <location>
        <begin position="28"/>
        <end position="276"/>
    </location>
</feature>
<dbReference type="InterPro" id="IPR000669">
    <property type="entry name" value="Mannitol_DH"/>
</dbReference>
<name>A0ABX7BZH6_9HYPH</name>
<proteinExistence type="predicted"/>
<dbReference type="InterPro" id="IPR023027">
    <property type="entry name" value="Mannitol_DH_CS"/>
</dbReference>
<evidence type="ECO:0000259" key="4">
    <source>
        <dbReference type="Pfam" id="PF08125"/>
    </source>
</evidence>
<dbReference type="RefSeq" id="WP_201661451.1">
    <property type="nucleotide sequence ID" value="NZ_CP068047.1"/>
</dbReference>
<protein>
    <submittedName>
        <fullName evidence="5">Mannitol dehydrogenase family protein</fullName>
    </submittedName>
</protein>
<dbReference type="SUPFAM" id="SSF51735">
    <property type="entry name" value="NAD(P)-binding Rossmann-fold domains"/>
    <property type="match status" value="1"/>
</dbReference>
<keyword evidence="2" id="KW-0520">NAD</keyword>
<dbReference type="Proteomes" id="UP000595460">
    <property type="component" value="Chromosome"/>
</dbReference>
<dbReference type="EMBL" id="CP068047">
    <property type="protein sequence ID" value="QQR37366.1"/>
    <property type="molecule type" value="Genomic_DNA"/>
</dbReference>
<evidence type="ECO:0000259" key="3">
    <source>
        <dbReference type="Pfam" id="PF01232"/>
    </source>
</evidence>
<gene>
    <name evidence="5" type="ORF">JI749_07085</name>
</gene>
<feature type="domain" description="Mannitol dehydrogenase C-terminal" evidence="4">
    <location>
        <begin position="285"/>
        <end position="474"/>
    </location>
</feature>
<accession>A0ABX7BZH6</accession>
<evidence type="ECO:0000313" key="5">
    <source>
        <dbReference type="EMBL" id="QQR37366.1"/>
    </source>
</evidence>
<dbReference type="PROSITE" id="PS00974">
    <property type="entry name" value="MANNITOL_DHGENASE"/>
    <property type="match status" value="1"/>
</dbReference>
<dbReference type="Pfam" id="PF08125">
    <property type="entry name" value="Mannitol_dh_C"/>
    <property type="match status" value="1"/>
</dbReference>
<dbReference type="Gene3D" id="1.10.1040.10">
    <property type="entry name" value="N-(1-d-carboxylethyl)-l-norvaline Dehydrogenase, domain 2"/>
    <property type="match status" value="1"/>
</dbReference>
<sequence>MTKLSAATLPRITTAALPAYDRASLTAGIVHFGVGNFHRAHQAVYLDDLFALGSSHDWALVGAGVRDADEAMRQKLKSQDWLTTVVEQEADSSSARITGAMIDYIKPGDSAAVIARLADPAIRIVSLTITEGGYYIDPASQKFDPNHPDIAFDAASMAEPRTAFGLILAGLIRRRNAGIQPFTVMSCDNIPGNGHVTQNAVVGLAKLVDPALAQWVRDNVAFPNGMVDRITPATSPREVALLSDNFGIDDNWPVFCESFKQWVLEDNFPAGRPALERVGVQFVSDVAPYEHMKIRILNGGHATIAYPAGLLDIHFVHEAMEHPLIAAFLAKVENDEIIPVVPPVPDTDLHDYFALCQRRFANPKIGDTVRRLALDGSNRQPKFIVPSAVDRVAAGQSVIGLALVSALWCRYCYGTSDSGAVIEPNDPSWNRLTRQARLAKDDPKAWLAMTDIYGDLGRSQSFVAAFGHALTTLWSVGTKATLERYLADRL</sequence>
<organism evidence="5 6">
    <name type="scientific">Devosia oryziradicis</name>
    <dbReference type="NCBI Taxonomy" id="2801335"/>
    <lineage>
        <taxon>Bacteria</taxon>
        <taxon>Pseudomonadati</taxon>
        <taxon>Pseudomonadota</taxon>
        <taxon>Alphaproteobacteria</taxon>
        <taxon>Hyphomicrobiales</taxon>
        <taxon>Devosiaceae</taxon>
        <taxon>Devosia</taxon>
    </lineage>
</organism>
<dbReference type="InterPro" id="IPR008927">
    <property type="entry name" value="6-PGluconate_DH-like_C_sf"/>
</dbReference>
<dbReference type="PANTHER" id="PTHR43362:SF1">
    <property type="entry name" value="MANNITOL DEHYDROGENASE 2-RELATED"/>
    <property type="match status" value="1"/>
</dbReference>